<comment type="caution">
    <text evidence="2">The sequence shown here is derived from an EMBL/GenBank/DDBJ whole genome shotgun (WGS) entry which is preliminary data.</text>
</comment>
<name>A0A917CNV6_9BACL</name>
<dbReference type="Pfam" id="PF09954">
    <property type="entry name" value="DUF2188"/>
    <property type="match status" value="1"/>
</dbReference>
<dbReference type="Proteomes" id="UP000644756">
    <property type="component" value="Unassembled WGS sequence"/>
</dbReference>
<feature type="region of interest" description="Disordered" evidence="1">
    <location>
        <begin position="48"/>
        <end position="70"/>
    </location>
</feature>
<dbReference type="AlphaFoldDB" id="A0A917CNV6"/>
<gene>
    <name evidence="2" type="primary">ydaT</name>
    <name evidence="2" type="ORF">GCM10010916_07370</name>
</gene>
<evidence type="ECO:0008006" key="4">
    <source>
        <dbReference type="Google" id="ProtNLM"/>
    </source>
</evidence>
<proteinExistence type="predicted"/>
<feature type="compositionally biased region" description="Basic and acidic residues" evidence="1">
    <location>
        <begin position="51"/>
        <end position="61"/>
    </location>
</feature>
<dbReference type="RefSeq" id="WP_188529118.1">
    <property type="nucleotide sequence ID" value="NZ_BMGR01000002.1"/>
</dbReference>
<evidence type="ECO:0000313" key="2">
    <source>
        <dbReference type="EMBL" id="GGF92503.1"/>
    </source>
</evidence>
<accession>A0A917CNV6</accession>
<protein>
    <recommendedName>
        <fullName evidence="4">DUF2188 domain-containing protein</fullName>
    </recommendedName>
</protein>
<dbReference type="EMBL" id="BMGR01000002">
    <property type="protein sequence ID" value="GGF92503.1"/>
    <property type="molecule type" value="Genomic_DNA"/>
</dbReference>
<organism evidence="2 3">
    <name type="scientific">Paenibacillus abyssi</name>
    <dbReference type="NCBI Taxonomy" id="1340531"/>
    <lineage>
        <taxon>Bacteria</taxon>
        <taxon>Bacillati</taxon>
        <taxon>Bacillota</taxon>
        <taxon>Bacilli</taxon>
        <taxon>Bacillales</taxon>
        <taxon>Paenibacillaceae</taxon>
        <taxon>Paenibacillus</taxon>
    </lineage>
</organism>
<keyword evidence="3" id="KW-1185">Reference proteome</keyword>
<evidence type="ECO:0000313" key="3">
    <source>
        <dbReference type="Proteomes" id="UP000644756"/>
    </source>
</evidence>
<evidence type="ECO:0000256" key="1">
    <source>
        <dbReference type="SAM" id="MobiDB-lite"/>
    </source>
</evidence>
<reference evidence="2" key="1">
    <citation type="journal article" date="2014" name="Int. J. Syst. Evol. Microbiol.">
        <title>Complete genome sequence of Corynebacterium casei LMG S-19264T (=DSM 44701T), isolated from a smear-ripened cheese.</title>
        <authorList>
            <consortium name="US DOE Joint Genome Institute (JGI-PGF)"/>
            <person name="Walter F."/>
            <person name="Albersmeier A."/>
            <person name="Kalinowski J."/>
            <person name="Ruckert C."/>
        </authorList>
    </citation>
    <scope>NUCLEOTIDE SEQUENCE</scope>
    <source>
        <strain evidence="2">CGMCC 1.12987</strain>
    </source>
</reference>
<reference evidence="2" key="2">
    <citation type="submission" date="2020-09" db="EMBL/GenBank/DDBJ databases">
        <authorList>
            <person name="Sun Q."/>
            <person name="Zhou Y."/>
        </authorList>
    </citation>
    <scope>NUCLEOTIDE SEQUENCE</scope>
    <source>
        <strain evidence="2">CGMCC 1.12987</strain>
    </source>
</reference>
<dbReference type="InterPro" id="IPR018691">
    <property type="entry name" value="DUF2188"/>
</dbReference>
<sequence>MPWSKRDYPDSLKNFEPRVRNKAIEIANALLDDGSEEGRAIAIATAQAKEWAADHPQHTNEDSSGSGHANLHVVPHEKEWAIKVEGKTEPEQILSTKAEAVEQARALASDRNCAAIIHRQDGTVEDAHNYR</sequence>